<protein>
    <submittedName>
        <fullName evidence="2">Integral inner membrane protein</fullName>
    </submittedName>
</protein>
<keyword evidence="3" id="KW-1185">Reference proteome</keyword>
<dbReference type="PROSITE" id="PS51257">
    <property type="entry name" value="PROKAR_LIPOPROTEIN"/>
    <property type="match status" value="1"/>
</dbReference>
<accession>A0ABM5LTZ4</accession>
<sequence>MNMKLKAAFQLVLFALACWTIISYFEASKRGALFFRTQSGGMEFEINITPFILFCIGTAVYLYVQKKMGPKSKKGLLLPDEFEEQDEREQMLTAKACRASYVAVYFSLPIAAVLLIFYPLFQSHIPFFPILLVFAIMIVQHLAYIISFHKSTKNSGTI</sequence>
<organism evidence="2 3">
    <name type="scientific">Bacillus atrophaeus (strain 1942)</name>
    <dbReference type="NCBI Taxonomy" id="720555"/>
    <lineage>
        <taxon>Bacteria</taxon>
        <taxon>Bacillati</taxon>
        <taxon>Bacillota</taxon>
        <taxon>Bacilli</taxon>
        <taxon>Bacillales</taxon>
        <taxon>Bacillaceae</taxon>
        <taxon>Bacillus</taxon>
    </lineage>
</organism>
<name>A0ABM5LTZ4_BACA1</name>
<dbReference type="EMBL" id="CP002207">
    <property type="protein sequence ID" value="ADP31363.1"/>
    <property type="molecule type" value="Genomic_DNA"/>
</dbReference>
<reference evidence="2 3" key="1">
    <citation type="journal article" date="2011" name="Front. Microbiol.">
        <title>Genomic signatures of strain selection and enhancement in Bacillus atrophaeus var. globigii, a historical biowarfare simulant.</title>
        <authorList>
            <person name="Gibbons H.S."/>
            <person name="Broomall S.M."/>
            <person name="McNew L.A."/>
            <person name="Daligault H."/>
            <person name="Chapman C."/>
            <person name="Bruce D."/>
            <person name="Karavis M."/>
            <person name="Krepps M."/>
            <person name="McGregor P.A."/>
            <person name="Hong C."/>
            <person name="Park K.H."/>
            <person name="Akmal A."/>
            <person name="Feldman A."/>
            <person name="Lin J.S."/>
            <person name="Chang W.E."/>
            <person name="Higgs B.W."/>
            <person name="Demirev P."/>
            <person name="Lindquist J."/>
            <person name="Liem A."/>
            <person name="Fochler E."/>
            <person name="Read T.D."/>
            <person name="Tapia R."/>
            <person name="Johnson S."/>
            <person name="Bishop-Lilly K.A."/>
            <person name="Detter C."/>
            <person name="Han C."/>
            <person name="Sozhamannan S."/>
            <person name="Rosenzweig C.N."/>
            <person name="Skowronski E.W."/>
        </authorList>
    </citation>
    <scope>NUCLEOTIDE SEQUENCE [LARGE SCALE GENOMIC DNA]</scope>
    <source>
        <strain evidence="2 3">1942</strain>
    </source>
</reference>
<keyword evidence="1" id="KW-1133">Transmembrane helix</keyword>
<feature type="transmembrane region" description="Helical" evidence="1">
    <location>
        <begin position="127"/>
        <end position="146"/>
    </location>
</feature>
<proteinExistence type="predicted"/>
<gene>
    <name evidence="2" type="ordered locus">BATR1942_02030</name>
</gene>
<dbReference type="RefSeq" id="WP_004430083.1">
    <property type="nucleotide sequence ID" value="NC_014639.1"/>
</dbReference>
<keyword evidence="1" id="KW-0812">Transmembrane</keyword>
<keyword evidence="1" id="KW-0472">Membrane</keyword>
<dbReference type="Proteomes" id="UP000006867">
    <property type="component" value="Chromosome"/>
</dbReference>
<feature type="transmembrane region" description="Helical" evidence="1">
    <location>
        <begin position="47"/>
        <end position="64"/>
    </location>
</feature>
<evidence type="ECO:0000313" key="3">
    <source>
        <dbReference type="Proteomes" id="UP000006867"/>
    </source>
</evidence>
<evidence type="ECO:0000313" key="2">
    <source>
        <dbReference type="EMBL" id="ADP31363.1"/>
    </source>
</evidence>
<feature type="transmembrane region" description="Helical" evidence="1">
    <location>
        <begin position="101"/>
        <end position="121"/>
    </location>
</feature>
<evidence type="ECO:0000256" key="1">
    <source>
        <dbReference type="SAM" id="Phobius"/>
    </source>
</evidence>